<protein>
    <submittedName>
        <fullName evidence="2">Uncharacterized protein</fullName>
    </submittedName>
</protein>
<organism evidence="2 3">
    <name type="scientific">Liparis tanakae</name>
    <name type="common">Tanaka's snailfish</name>
    <dbReference type="NCBI Taxonomy" id="230148"/>
    <lineage>
        <taxon>Eukaryota</taxon>
        <taxon>Metazoa</taxon>
        <taxon>Chordata</taxon>
        <taxon>Craniata</taxon>
        <taxon>Vertebrata</taxon>
        <taxon>Euteleostomi</taxon>
        <taxon>Actinopterygii</taxon>
        <taxon>Neopterygii</taxon>
        <taxon>Teleostei</taxon>
        <taxon>Neoteleostei</taxon>
        <taxon>Acanthomorphata</taxon>
        <taxon>Eupercaria</taxon>
        <taxon>Perciformes</taxon>
        <taxon>Cottioidei</taxon>
        <taxon>Cottales</taxon>
        <taxon>Liparidae</taxon>
        <taxon>Liparis</taxon>
    </lineage>
</organism>
<accession>A0A4Z2GPD7</accession>
<comment type="caution">
    <text evidence="2">The sequence shown here is derived from an EMBL/GenBank/DDBJ whole genome shotgun (WGS) entry which is preliminary data.</text>
</comment>
<evidence type="ECO:0000256" key="1">
    <source>
        <dbReference type="SAM" id="MobiDB-lite"/>
    </source>
</evidence>
<feature type="compositionally biased region" description="Polar residues" evidence="1">
    <location>
        <begin position="18"/>
        <end position="35"/>
    </location>
</feature>
<feature type="compositionally biased region" description="Basic and acidic residues" evidence="1">
    <location>
        <begin position="36"/>
        <end position="46"/>
    </location>
</feature>
<dbReference type="EMBL" id="SRLO01000477">
    <property type="protein sequence ID" value="TNN54683.1"/>
    <property type="molecule type" value="Genomic_DNA"/>
</dbReference>
<dbReference type="AlphaFoldDB" id="A0A4Z2GPD7"/>
<feature type="compositionally biased region" description="Polar residues" evidence="1">
    <location>
        <begin position="82"/>
        <end position="97"/>
    </location>
</feature>
<feature type="region of interest" description="Disordered" evidence="1">
    <location>
        <begin position="1"/>
        <end position="46"/>
    </location>
</feature>
<name>A0A4Z2GPD7_9TELE</name>
<sequence>MNLTSSVVRGDQCDRSENTLQLSNPFPPEVSSSSEAKTEKQNKTLHIENVPNDTISRTSAARDNVLIAGQAGMNVHLPHGSSALTAHSLGTSYQSQF</sequence>
<evidence type="ECO:0000313" key="2">
    <source>
        <dbReference type="EMBL" id="TNN54683.1"/>
    </source>
</evidence>
<keyword evidence="3" id="KW-1185">Reference proteome</keyword>
<gene>
    <name evidence="2" type="ORF">EYF80_035086</name>
</gene>
<feature type="region of interest" description="Disordered" evidence="1">
    <location>
        <begin position="78"/>
        <end position="97"/>
    </location>
</feature>
<proteinExistence type="predicted"/>
<reference evidence="2 3" key="1">
    <citation type="submission" date="2019-03" db="EMBL/GenBank/DDBJ databases">
        <title>First draft genome of Liparis tanakae, snailfish: a comprehensive survey of snailfish specific genes.</title>
        <authorList>
            <person name="Kim W."/>
            <person name="Song I."/>
            <person name="Jeong J.-H."/>
            <person name="Kim D."/>
            <person name="Kim S."/>
            <person name="Ryu S."/>
            <person name="Song J.Y."/>
            <person name="Lee S.K."/>
        </authorList>
    </citation>
    <scope>NUCLEOTIDE SEQUENCE [LARGE SCALE GENOMIC DNA]</scope>
    <source>
        <tissue evidence="2">Muscle</tissue>
    </source>
</reference>
<dbReference type="Proteomes" id="UP000314294">
    <property type="component" value="Unassembled WGS sequence"/>
</dbReference>
<evidence type="ECO:0000313" key="3">
    <source>
        <dbReference type="Proteomes" id="UP000314294"/>
    </source>
</evidence>